<feature type="region of interest" description="Disordered" evidence="1">
    <location>
        <begin position="122"/>
        <end position="145"/>
    </location>
</feature>
<organism evidence="2 3">
    <name type="scientific">Paraoerskovia marina</name>
    <dbReference type="NCBI Taxonomy" id="545619"/>
    <lineage>
        <taxon>Bacteria</taxon>
        <taxon>Bacillati</taxon>
        <taxon>Actinomycetota</taxon>
        <taxon>Actinomycetes</taxon>
        <taxon>Micrococcales</taxon>
        <taxon>Cellulomonadaceae</taxon>
        <taxon>Paraoerskovia</taxon>
    </lineage>
</organism>
<proteinExistence type="predicted"/>
<dbReference type="eggNOG" id="ENOG5031WMT">
    <property type="taxonomic scope" value="Bacteria"/>
</dbReference>
<keyword evidence="3" id="KW-1185">Reference proteome</keyword>
<feature type="compositionally biased region" description="Gly residues" evidence="1">
    <location>
        <begin position="51"/>
        <end position="60"/>
    </location>
</feature>
<dbReference type="EMBL" id="LT629776">
    <property type="protein sequence ID" value="SDR95579.1"/>
    <property type="molecule type" value="Genomic_DNA"/>
</dbReference>
<protein>
    <submittedName>
        <fullName evidence="2">Uncharacterized protein</fullName>
    </submittedName>
</protein>
<evidence type="ECO:0000313" key="3">
    <source>
        <dbReference type="Proteomes" id="UP000185663"/>
    </source>
</evidence>
<dbReference type="AlphaFoldDB" id="A0A1H1NB64"/>
<reference evidence="2 3" key="1">
    <citation type="submission" date="2016-10" db="EMBL/GenBank/DDBJ databases">
        <authorList>
            <person name="de Groot N.N."/>
        </authorList>
    </citation>
    <scope>NUCLEOTIDE SEQUENCE [LARGE SCALE GENOMIC DNA]</scope>
    <source>
        <strain evidence="2 3">DSM 22126</strain>
    </source>
</reference>
<evidence type="ECO:0000256" key="1">
    <source>
        <dbReference type="SAM" id="MobiDB-lite"/>
    </source>
</evidence>
<accession>A0A1H1NB64</accession>
<name>A0A1H1NB64_9CELL</name>
<dbReference type="RefSeq" id="WP_083371436.1">
    <property type="nucleotide sequence ID" value="NZ_LT629776.1"/>
</dbReference>
<evidence type="ECO:0000313" key="2">
    <source>
        <dbReference type="EMBL" id="SDR95579.1"/>
    </source>
</evidence>
<dbReference type="STRING" id="545619.SAMN04489860_0471"/>
<feature type="region of interest" description="Disordered" evidence="1">
    <location>
        <begin position="47"/>
        <end position="66"/>
    </location>
</feature>
<sequence length="290" mass="29497">MTRRIRAGAWSGAALLAILLSLLLARTVAPTEAAWVDAAVVSSSASAGTWSSGGGEGGEGPFTPGNADTVITDVAWTIRSATQFCADVEITTDSTDEVAWAMDVDTAAAPFNSSFPDELQGAVGPGGASPGDVVTVSGTDGGEGAPFDEMWNNALISAGQTATVHVCDYAAGLPSVVDPGDDTYTYTTALTGSSQYNVCAVTTVEGHSDPFYVGWEVVLDWSDTLDAQVAAGEITQAQADDLASVDLTRWDASGAVDVTQEGDVYTVHGATAENAAVVDGQSLTVKGCAS</sequence>
<dbReference type="Proteomes" id="UP000185663">
    <property type="component" value="Chromosome I"/>
</dbReference>
<dbReference type="OrthoDB" id="5108508at2"/>
<gene>
    <name evidence="2" type="ORF">SAMN04489860_0471</name>
</gene>